<dbReference type="AlphaFoldDB" id="A0A7W6NLV1"/>
<accession>A0A7W6NLV1</accession>
<organism evidence="1 2">
    <name type="scientific">Gellertiella hungarica</name>
    <dbReference type="NCBI Taxonomy" id="1572859"/>
    <lineage>
        <taxon>Bacteria</taxon>
        <taxon>Pseudomonadati</taxon>
        <taxon>Pseudomonadota</taxon>
        <taxon>Alphaproteobacteria</taxon>
        <taxon>Hyphomicrobiales</taxon>
        <taxon>Rhizobiaceae</taxon>
        <taxon>Gellertiella</taxon>
    </lineage>
</organism>
<proteinExistence type="predicted"/>
<evidence type="ECO:0000313" key="1">
    <source>
        <dbReference type="EMBL" id="MBB4065722.1"/>
    </source>
</evidence>
<reference evidence="1 2" key="1">
    <citation type="submission" date="2020-08" db="EMBL/GenBank/DDBJ databases">
        <title>Genomic Encyclopedia of Type Strains, Phase IV (KMG-IV): sequencing the most valuable type-strain genomes for metagenomic binning, comparative biology and taxonomic classification.</title>
        <authorList>
            <person name="Goeker M."/>
        </authorList>
    </citation>
    <scope>NUCLEOTIDE SEQUENCE [LARGE SCALE GENOMIC DNA]</scope>
    <source>
        <strain evidence="1 2">DSM 29853</strain>
    </source>
</reference>
<dbReference type="EMBL" id="JACIEZ010000005">
    <property type="protein sequence ID" value="MBB4065722.1"/>
    <property type="molecule type" value="Genomic_DNA"/>
</dbReference>
<gene>
    <name evidence="1" type="ORF">GGR23_002929</name>
</gene>
<comment type="caution">
    <text evidence="1">The sequence shown here is derived from an EMBL/GenBank/DDBJ whole genome shotgun (WGS) entry which is preliminary data.</text>
</comment>
<dbReference type="Proteomes" id="UP000528286">
    <property type="component" value="Unassembled WGS sequence"/>
</dbReference>
<protein>
    <submittedName>
        <fullName evidence="1">Phage-related minor tail protein</fullName>
    </submittedName>
</protein>
<name>A0A7W6NLV1_9HYPH</name>
<sequence>MTGETPTSALAPAAGEAAALGPLLADLEIRSDRLGAALSRAFADAASGAKGLDEVLKGLALKLSSLALDAGLKPLEDLLSRAGGQLLAGLSGADAPAVTPFADGGVIAAPAYFTGAGGGLGLMGEAGPEAILPLRRGADGSLGVSVSGGAPPGGTVVFNVTAADAESFRRSEAALSAMLARAARRGARHL</sequence>
<keyword evidence="2" id="KW-1185">Reference proteome</keyword>
<dbReference type="RefSeq" id="WP_183367008.1">
    <property type="nucleotide sequence ID" value="NZ_JACIEZ010000005.1"/>
</dbReference>
<evidence type="ECO:0000313" key="2">
    <source>
        <dbReference type="Proteomes" id="UP000528286"/>
    </source>
</evidence>